<accession>A0AAD7RQ87</accession>
<evidence type="ECO:0000313" key="2">
    <source>
        <dbReference type="EMBL" id="KAJ8388147.1"/>
    </source>
</evidence>
<proteinExistence type="predicted"/>
<keyword evidence="3" id="KW-1185">Reference proteome</keyword>
<reference evidence="2" key="1">
    <citation type="journal article" date="2023" name="Science">
        <title>Genome structures resolve the early diversification of teleost fishes.</title>
        <authorList>
            <person name="Parey E."/>
            <person name="Louis A."/>
            <person name="Montfort J."/>
            <person name="Bouchez O."/>
            <person name="Roques C."/>
            <person name="Iampietro C."/>
            <person name="Lluch J."/>
            <person name="Castinel A."/>
            <person name="Donnadieu C."/>
            <person name="Desvignes T."/>
            <person name="Floi Bucao C."/>
            <person name="Jouanno E."/>
            <person name="Wen M."/>
            <person name="Mejri S."/>
            <person name="Dirks R."/>
            <person name="Jansen H."/>
            <person name="Henkel C."/>
            <person name="Chen W.J."/>
            <person name="Zahm M."/>
            <person name="Cabau C."/>
            <person name="Klopp C."/>
            <person name="Thompson A.W."/>
            <person name="Robinson-Rechavi M."/>
            <person name="Braasch I."/>
            <person name="Lecointre G."/>
            <person name="Bobe J."/>
            <person name="Postlethwait J.H."/>
            <person name="Berthelot C."/>
            <person name="Roest Crollius H."/>
            <person name="Guiguen Y."/>
        </authorList>
    </citation>
    <scope>NUCLEOTIDE SEQUENCE</scope>
    <source>
        <strain evidence="2">NC1722</strain>
    </source>
</reference>
<organism evidence="2 3">
    <name type="scientific">Aldrovandia affinis</name>
    <dbReference type="NCBI Taxonomy" id="143900"/>
    <lineage>
        <taxon>Eukaryota</taxon>
        <taxon>Metazoa</taxon>
        <taxon>Chordata</taxon>
        <taxon>Craniata</taxon>
        <taxon>Vertebrata</taxon>
        <taxon>Euteleostomi</taxon>
        <taxon>Actinopterygii</taxon>
        <taxon>Neopterygii</taxon>
        <taxon>Teleostei</taxon>
        <taxon>Notacanthiformes</taxon>
        <taxon>Halosauridae</taxon>
        <taxon>Aldrovandia</taxon>
    </lineage>
</organism>
<evidence type="ECO:0000256" key="1">
    <source>
        <dbReference type="SAM" id="MobiDB-lite"/>
    </source>
</evidence>
<dbReference type="EMBL" id="JAINUG010000200">
    <property type="protein sequence ID" value="KAJ8388147.1"/>
    <property type="molecule type" value="Genomic_DNA"/>
</dbReference>
<gene>
    <name evidence="2" type="ORF">AAFF_G00146380</name>
</gene>
<feature type="region of interest" description="Disordered" evidence="1">
    <location>
        <begin position="88"/>
        <end position="116"/>
    </location>
</feature>
<dbReference type="Proteomes" id="UP001221898">
    <property type="component" value="Unassembled WGS sequence"/>
</dbReference>
<protein>
    <submittedName>
        <fullName evidence="2">Uncharacterized protein</fullName>
    </submittedName>
</protein>
<feature type="region of interest" description="Disordered" evidence="1">
    <location>
        <begin position="55"/>
        <end position="74"/>
    </location>
</feature>
<sequence>MAGNNLSARMHFTPWPRLCHSCPAALMSLPAAHFTPALPLMRVWRGASLLPQRSVPADHPLPPSPAAASFGGEGGRYLRRVGTALDERPEECLPSPDAPGDAVQSGVKHCGPALLR</sequence>
<dbReference type="AlphaFoldDB" id="A0AAD7RQ87"/>
<comment type="caution">
    <text evidence="2">The sequence shown here is derived from an EMBL/GenBank/DDBJ whole genome shotgun (WGS) entry which is preliminary data.</text>
</comment>
<name>A0AAD7RQ87_9TELE</name>
<evidence type="ECO:0000313" key="3">
    <source>
        <dbReference type="Proteomes" id="UP001221898"/>
    </source>
</evidence>